<evidence type="ECO:0000256" key="1">
    <source>
        <dbReference type="SAM" id="Phobius"/>
    </source>
</evidence>
<evidence type="ECO:0000313" key="3">
    <source>
        <dbReference type="Proteomes" id="UP001157126"/>
    </source>
</evidence>
<reference evidence="3" key="1">
    <citation type="journal article" date="2019" name="Int. J. Syst. Evol. Microbiol.">
        <title>The Global Catalogue of Microorganisms (GCM) 10K type strain sequencing project: providing services to taxonomists for standard genome sequencing and annotation.</title>
        <authorList>
            <consortium name="The Broad Institute Genomics Platform"/>
            <consortium name="The Broad Institute Genome Sequencing Center for Infectious Disease"/>
            <person name="Wu L."/>
            <person name="Ma J."/>
        </authorList>
    </citation>
    <scope>NUCLEOTIDE SEQUENCE [LARGE SCALE GENOMIC DNA]</scope>
    <source>
        <strain evidence="3">NBRC 113072</strain>
    </source>
</reference>
<dbReference type="Proteomes" id="UP001157126">
    <property type="component" value="Unassembled WGS sequence"/>
</dbReference>
<feature type="transmembrane region" description="Helical" evidence="1">
    <location>
        <begin position="43"/>
        <end position="63"/>
    </location>
</feature>
<gene>
    <name evidence="2" type="ORF">GCM10025883_01350</name>
</gene>
<keyword evidence="1" id="KW-1133">Transmembrane helix</keyword>
<sequence length="442" mass="48533">MAWVAVVLALVALPVAVLDVRSSLAMLAGAAAAAVFALSQGHGVWPARGALAIALVGVLLIGWEVWDLRRPFPGTAPSVSSDRNDGQDREVLLPLRVDRAPITRLALLQFADDGDSVYEGLEPQFIDRGAEQGIRIIGYRHDGHVDLYDDLTLTPEPEEESRVTGRGRLTYRHTDLGRPILEVDDQSRIHVEFSFVDVEGRRITAGIHERTTRRSTPMNLLAPVGSSAADPEYFPLFLMHDFEFIRLGGSDLDVHIDDRPVTLAGFPVPLPIQGQWRSFAKYMTDSEIIAVFPTGHAHLQRVTTDGDTHRDGDTVYVFDGPHLGRIIAGSTEFAFEPALDLTQAGRGTVIMTSHPELGRITAGYTVEVQGHRTRLAIDVNAVEVPRQRGLLYRYIVSDSSMFATWPTAYRYEARIDRGSGSITSAWINERPAGTPNPSRTGG</sequence>
<comment type="caution">
    <text evidence="2">The sequence shown here is derived from an EMBL/GenBank/DDBJ whole genome shotgun (WGS) entry which is preliminary data.</text>
</comment>
<keyword evidence="3" id="KW-1185">Reference proteome</keyword>
<dbReference type="RefSeq" id="WP_284302190.1">
    <property type="nucleotide sequence ID" value="NZ_BSUO01000001.1"/>
</dbReference>
<evidence type="ECO:0000313" key="2">
    <source>
        <dbReference type="EMBL" id="GMA38090.1"/>
    </source>
</evidence>
<keyword evidence="1" id="KW-0472">Membrane</keyword>
<accession>A0ABQ6IJR3</accession>
<organism evidence="2 3">
    <name type="scientific">Mobilicoccus caccae</name>
    <dbReference type="NCBI Taxonomy" id="1859295"/>
    <lineage>
        <taxon>Bacteria</taxon>
        <taxon>Bacillati</taxon>
        <taxon>Actinomycetota</taxon>
        <taxon>Actinomycetes</taxon>
        <taxon>Micrococcales</taxon>
        <taxon>Dermatophilaceae</taxon>
        <taxon>Mobilicoccus</taxon>
    </lineage>
</organism>
<name>A0ABQ6IJR3_9MICO</name>
<dbReference type="EMBL" id="BSUO01000001">
    <property type="protein sequence ID" value="GMA38090.1"/>
    <property type="molecule type" value="Genomic_DNA"/>
</dbReference>
<protein>
    <submittedName>
        <fullName evidence="2">Uncharacterized protein</fullName>
    </submittedName>
</protein>
<proteinExistence type="predicted"/>
<keyword evidence="1" id="KW-0812">Transmembrane</keyword>